<dbReference type="Pfam" id="PF20434">
    <property type="entry name" value="BD-FAE"/>
    <property type="match status" value="1"/>
</dbReference>
<dbReference type="InterPro" id="IPR029058">
    <property type="entry name" value="AB_hydrolase_fold"/>
</dbReference>
<dbReference type="PROSITE" id="PS01173">
    <property type="entry name" value="LIPASE_GDXG_HIS"/>
    <property type="match status" value="1"/>
</dbReference>
<feature type="compositionally biased region" description="Basic and acidic residues" evidence="3">
    <location>
        <begin position="52"/>
        <end position="70"/>
    </location>
</feature>
<evidence type="ECO:0000313" key="6">
    <source>
        <dbReference type="Proteomes" id="UP000035268"/>
    </source>
</evidence>
<protein>
    <submittedName>
        <fullName evidence="5">Carboxylesterase NlhH</fullName>
        <ecNumber evidence="5">3.1.1.1</ecNumber>
    </submittedName>
</protein>
<proteinExistence type="inferred from homology"/>
<gene>
    <name evidence="5" type="primary">nlhH_2</name>
    <name evidence="5" type="ORF">L21SP4_00659</name>
</gene>
<dbReference type="GO" id="GO:0106435">
    <property type="term" value="F:carboxylesterase activity"/>
    <property type="evidence" value="ECO:0007669"/>
    <property type="project" value="UniProtKB-EC"/>
</dbReference>
<evidence type="ECO:0000256" key="2">
    <source>
        <dbReference type="ARBA" id="ARBA00022801"/>
    </source>
</evidence>
<dbReference type="RefSeq" id="WP_082116490.1">
    <property type="nucleotide sequence ID" value="NZ_CP010904.1"/>
</dbReference>
<dbReference type="AlphaFoldDB" id="A0A0G3ECA7"/>
<comment type="similarity">
    <text evidence="1">Belongs to the 'GDXG' lipolytic enzyme family.</text>
</comment>
<sequence>MTPEIHAMGTRIRIGLIALLCLAGPGGLRSEGARTSENHAGLRKLLERRPGLDRNRDGMLTENEVRASRRERGRKKRPYRVPPTHRDVCYGEHESMVLDFWEAASDRPAPLFVWFHGGGFRGGDKSGIPRELMERLLESGVSVASVNYRLTHLGPYPQPMEDSARAIQFLRSRAEEWAIDPRRVAAGGGSAGSGIAQWLGFHDDLADPASSDPIERQSTRLSCVLAYNMQSTYDPRVIREIIPGMTGRHDALPAFYGLPENWSLDTARITPEQDALFKDASPVTHLDAGDPPVFSFHFEKQSVPGNIHHSNFGRYLEKKAEKVGVECVRRMDRDYKNHEAAFDAIAAFIKQHLDV</sequence>
<keyword evidence="6" id="KW-1185">Reference proteome</keyword>
<dbReference type="PANTHER" id="PTHR48081">
    <property type="entry name" value="AB HYDROLASE SUPERFAMILY PROTEIN C4A8.06C"/>
    <property type="match status" value="1"/>
</dbReference>
<name>A0A0G3ECA7_9BACT</name>
<feature type="domain" description="BD-FAE-like" evidence="4">
    <location>
        <begin position="103"/>
        <end position="301"/>
    </location>
</feature>
<dbReference type="STRING" id="1307763.L21SP4_00659"/>
<reference evidence="5 6" key="2">
    <citation type="journal article" date="2016" name="ISME J.">
        <title>Characterization of the first cultured representative of Verrucomicrobia subdivision 5 indicates the proposal of a novel phylum.</title>
        <authorList>
            <person name="Spring S."/>
            <person name="Bunk B."/>
            <person name="Sproer C."/>
            <person name="Schumann P."/>
            <person name="Rohde M."/>
            <person name="Tindall B.J."/>
            <person name="Klenk H.P."/>
        </authorList>
    </citation>
    <scope>NUCLEOTIDE SEQUENCE [LARGE SCALE GENOMIC DNA]</scope>
    <source>
        <strain evidence="5 6">L21-Fru-AB</strain>
    </source>
</reference>
<keyword evidence="2 5" id="KW-0378">Hydrolase</keyword>
<feature type="region of interest" description="Disordered" evidence="3">
    <location>
        <begin position="52"/>
        <end position="80"/>
    </location>
</feature>
<dbReference type="Gene3D" id="3.40.50.1820">
    <property type="entry name" value="alpha/beta hydrolase"/>
    <property type="match status" value="1"/>
</dbReference>
<dbReference type="InterPro" id="IPR002168">
    <property type="entry name" value="Lipase_GDXG_HIS_AS"/>
</dbReference>
<dbReference type="EMBL" id="CP010904">
    <property type="protein sequence ID" value="AKJ63928.1"/>
    <property type="molecule type" value="Genomic_DNA"/>
</dbReference>
<dbReference type="Proteomes" id="UP000035268">
    <property type="component" value="Chromosome"/>
</dbReference>
<dbReference type="EC" id="3.1.1.1" evidence="5"/>
<evidence type="ECO:0000313" key="5">
    <source>
        <dbReference type="EMBL" id="AKJ63928.1"/>
    </source>
</evidence>
<evidence type="ECO:0000259" key="4">
    <source>
        <dbReference type="Pfam" id="PF20434"/>
    </source>
</evidence>
<dbReference type="InterPro" id="IPR049492">
    <property type="entry name" value="BD-FAE-like_dom"/>
</dbReference>
<evidence type="ECO:0000256" key="3">
    <source>
        <dbReference type="SAM" id="MobiDB-lite"/>
    </source>
</evidence>
<reference evidence="6" key="1">
    <citation type="submission" date="2015-02" db="EMBL/GenBank/DDBJ databases">
        <title>Description and complete genome sequence of the first cultured representative of the subdivision 5 of the Verrucomicrobia phylum.</title>
        <authorList>
            <person name="Spring S."/>
            <person name="Bunk B."/>
            <person name="Sproer C."/>
            <person name="Klenk H.-P."/>
        </authorList>
    </citation>
    <scope>NUCLEOTIDE SEQUENCE [LARGE SCALE GENOMIC DNA]</scope>
    <source>
        <strain evidence="6">L21-Fru-AB</strain>
    </source>
</reference>
<evidence type="ECO:0000256" key="1">
    <source>
        <dbReference type="ARBA" id="ARBA00010515"/>
    </source>
</evidence>
<dbReference type="InterPro" id="IPR018247">
    <property type="entry name" value="EF_Hand_1_Ca_BS"/>
</dbReference>
<dbReference type="OrthoDB" id="9815425at2"/>
<dbReference type="KEGG" id="vbl:L21SP4_00659"/>
<dbReference type="PROSITE" id="PS00018">
    <property type="entry name" value="EF_HAND_1"/>
    <property type="match status" value="1"/>
</dbReference>
<organism evidence="5 6">
    <name type="scientific">Kiritimatiella glycovorans</name>
    <dbReference type="NCBI Taxonomy" id="1307763"/>
    <lineage>
        <taxon>Bacteria</taxon>
        <taxon>Pseudomonadati</taxon>
        <taxon>Kiritimatiellota</taxon>
        <taxon>Kiritimatiellia</taxon>
        <taxon>Kiritimatiellales</taxon>
        <taxon>Kiritimatiellaceae</taxon>
        <taxon>Kiritimatiella</taxon>
    </lineage>
</organism>
<dbReference type="SUPFAM" id="SSF53474">
    <property type="entry name" value="alpha/beta-Hydrolases"/>
    <property type="match status" value="1"/>
</dbReference>
<dbReference type="InterPro" id="IPR050300">
    <property type="entry name" value="GDXG_lipolytic_enzyme"/>
</dbReference>
<accession>A0A0G3ECA7</accession>